<dbReference type="InterPro" id="IPR002213">
    <property type="entry name" value="UDP_glucos_trans"/>
</dbReference>
<keyword evidence="7" id="KW-1185">Reference proteome</keyword>
<dbReference type="GO" id="GO:0035251">
    <property type="term" value="F:UDP-glucosyltransferase activity"/>
    <property type="evidence" value="ECO:0007669"/>
    <property type="project" value="TreeGrafter"/>
</dbReference>
<evidence type="ECO:0000256" key="4">
    <source>
        <dbReference type="RuleBase" id="RU003718"/>
    </source>
</evidence>
<evidence type="ECO:0000256" key="2">
    <source>
        <dbReference type="ARBA" id="ARBA00022676"/>
    </source>
</evidence>
<dbReference type="Gene3D" id="3.40.50.2000">
    <property type="entry name" value="Glycogen Phosphorylase B"/>
    <property type="match status" value="2"/>
</dbReference>
<dbReference type="CDD" id="cd03784">
    <property type="entry name" value="GT1_Gtf-like"/>
    <property type="match status" value="1"/>
</dbReference>
<dbReference type="PANTHER" id="PTHR48047">
    <property type="entry name" value="GLYCOSYLTRANSFERASE"/>
    <property type="match status" value="1"/>
</dbReference>
<dbReference type="Gramene" id="AET3Gv20808700.2">
    <property type="protein sequence ID" value="AET3Gv20808700.2"/>
    <property type="gene ID" value="AET3Gv20808700"/>
</dbReference>
<dbReference type="InterPro" id="IPR035595">
    <property type="entry name" value="UDP_glycos_trans_CS"/>
</dbReference>
<name>A0A453FWP6_AEGTS</name>
<dbReference type="PANTHER" id="PTHR48047:SF45">
    <property type="entry name" value="SCOPOLETIN GLUCOSYLTRANSFERASE-LIKE"/>
    <property type="match status" value="1"/>
</dbReference>
<dbReference type="STRING" id="200361.A0A453FWP6"/>
<proteinExistence type="inferred from homology"/>
<reference evidence="6" key="4">
    <citation type="submission" date="2019-03" db="UniProtKB">
        <authorList>
            <consortium name="EnsemblPlants"/>
        </authorList>
    </citation>
    <scope>IDENTIFICATION</scope>
</reference>
<evidence type="ECO:0000313" key="7">
    <source>
        <dbReference type="Proteomes" id="UP000015105"/>
    </source>
</evidence>
<dbReference type="Proteomes" id="UP000015105">
    <property type="component" value="Chromosome 3D"/>
</dbReference>
<evidence type="ECO:0000256" key="5">
    <source>
        <dbReference type="RuleBase" id="RU362057"/>
    </source>
</evidence>
<keyword evidence="3 4" id="KW-0808">Transferase</keyword>
<accession>A0A453FWP6</accession>
<evidence type="ECO:0000256" key="3">
    <source>
        <dbReference type="ARBA" id="ARBA00022679"/>
    </source>
</evidence>
<evidence type="ECO:0000256" key="1">
    <source>
        <dbReference type="ARBA" id="ARBA00009995"/>
    </source>
</evidence>
<organism evidence="6 7">
    <name type="scientific">Aegilops tauschii subsp. strangulata</name>
    <name type="common">Goatgrass</name>
    <dbReference type="NCBI Taxonomy" id="200361"/>
    <lineage>
        <taxon>Eukaryota</taxon>
        <taxon>Viridiplantae</taxon>
        <taxon>Streptophyta</taxon>
        <taxon>Embryophyta</taxon>
        <taxon>Tracheophyta</taxon>
        <taxon>Spermatophyta</taxon>
        <taxon>Magnoliopsida</taxon>
        <taxon>Liliopsida</taxon>
        <taxon>Poales</taxon>
        <taxon>Poaceae</taxon>
        <taxon>BOP clade</taxon>
        <taxon>Pooideae</taxon>
        <taxon>Triticodae</taxon>
        <taxon>Triticeae</taxon>
        <taxon>Triticinae</taxon>
        <taxon>Aegilops</taxon>
    </lineage>
</organism>
<reference evidence="6" key="3">
    <citation type="journal article" date="2017" name="Nature">
        <title>Genome sequence of the progenitor of the wheat D genome Aegilops tauschii.</title>
        <authorList>
            <person name="Luo M.C."/>
            <person name="Gu Y.Q."/>
            <person name="Puiu D."/>
            <person name="Wang H."/>
            <person name="Twardziok S.O."/>
            <person name="Deal K.R."/>
            <person name="Huo N."/>
            <person name="Zhu T."/>
            <person name="Wang L."/>
            <person name="Wang Y."/>
            <person name="McGuire P.E."/>
            <person name="Liu S."/>
            <person name="Long H."/>
            <person name="Ramasamy R.K."/>
            <person name="Rodriguez J.C."/>
            <person name="Van S.L."/>
            <person name="Yuan L."/>
            <person name="Wang Z."/>
            <person name="Xia Z."/>
            <person name="Xiao L."/>
            <person name="Anderson O.D."/>
            <person name="Ouyang S."/>
            <person name="Liang Y."/>
            <person name="Zimin A.V."/>
            <person name="Pertea G."/>
            <person name="Qi P."/>
            <person name="Bennetzen J.L."/>
            <person name="Dai X."/>
            <person name="Dawson M.W."/>
            <person name="Muller H.G."/>
            <person name="Kugler K."/>
            <person name="Rivarola-Duarte L."/>
            <person name="Spannagl M."/>
            <person name="Mayer K.F.X."/>
            <person name="Lu F.H."/>
            <person name="Bevan M.W."/>
            <person name="Leroy P."/>
            <person name="Li P."/>
            <person name="You F.M."/>
            <person name="Sun Q."/>
            <person name="Liu Z."/>
            <person name="Lyons E."/>
            <person name="Wicker T."/>
            <person name="Salzberg S.L."/>
            <person name="Devos K.M."/>
            <person name="Dvorak J."/>
        </authorList>
    </citation>
    <scope>NUCLEOTIDE SEQUENCE [LARGE SCALE GENOMIC DNA]</scope>
    <source>
        <strain evidence="6">cv. AL8/78</strain>
    </source>
</reference>
<dbReference type="EC" id="2.4.1.-" evidence="5"/>
<dbReference type="AlphaFoldDB" id="A0A453FWP6"/>
<dbReference type="FunFam" id="3.40.50.2000:FF:000063">
    <property type="entry name" value="Glycosyltransferase"/>
    <property type="match status" value="1"/>
</dbReference>
<reference evidence="6" key="5">
    <citation type="journal article" date="2021" name="G3 (Bethesda)">
        <title>Aegilops tauschii genome assembly Aet v5.0 features greater sequence contiguity and improved annotation.</title>
        <authorList>
            <person name="Wang L."/>
            <person name="Zhu T."/>
            <person name="Rodriguez J.C."/>
            <person name="Deal K.R."/>
            <person name="Dubcovsky J."/>
            <person name="McGuire P.E."/>
            <person name="Lux T."/>
            <person name="Spannagl M."/>
            <person name="Mayer K.F.X."/>
            <person name="Baldrich P."/>
            <person name="Meyers B.C."/>
            <person name="Huo N."/>
            <person name="Gu Y.Q."/>
            <person name="Zhou H."/>
            <person name="Devos K.M."/>
            <person name="Bennetzen J.L."/>
            <person name="Unver T."/>
            <person name="Budak H."/>
            <person name="Gulick P.J."/>
            <person name="Galiba G."/>
            <person name="Kalapos B."/>
            <person name="Nelson D.R."/>
            <person name="Li P."/>
            <person name="You F.M."/>
            <person name="Luo M.C."/>
            <person name="Dvorak J."/>
        </authorList>
    </citation>
    <scope>NUCLEOTIDE SEQUENCE [LARGE SCALE GENOMIC DNA]</scope>
    <source>
        <strain evidence="6">cv. AL8/78</strain>
    </source>
</reference>
<dbReference type="SUPFAM" id="SSF53756">
    <property type="entry name" value="UDP-Glycosyltransferase/glycogen phosphorylase"/>
    <property type="match status" value="1"/>
</dbReference>
<dbReference type="Pfam" id="PF00201">
    <property type="entry name" value="UDPGT"/>
    <property type="match status" value="1"/>
</dbReference>
<reference evidence="7" key="1">
    <citation type="journal article" date="2014" name="Science">
        <title>Ancient hybridizations among the ancestral genomes of bread wheat.</title>
        <authorList>
            <consortium name="International Wheat Genome Sequencing Consortium,"/>
            <person name="Marcussen T."/>
            <person name="Sandve S.R."/>
            <person name="Heier L."/>
            <person name="Spannagl M."/>
            <person name="Pfeifer M."/>
            <person name="Jakobsen K.S."/>
            <person name="Wulff B.B."/>
            <person name="Steuernagel B."/>
            <person name="Mayer K.F."/>
            <person name="Olsen O.A."/>
        </authorList>
    </citation>
    <scope>NUCLEOTIDE SEQUENCE [LARGE SCALE GENOMIC DNA]</scope>
    <source>
        <strain evidence="7">cv. AL8/78</strain>
    </source>
</reference>
<evidence type="ECO:0000313" key="6">
    <source>
        <dbReference type="EnsemblPlants" id="AET3Gv20808700.2"/>
    </source>
</evidence>
<comment type="similarity">
    <text evidence="1 4">Belongs to the UDP-glycosyltransferase family.</text>
</comment>
<sequence>MAPTKDGEPPLHILFFPFLLPGHLIPMADMAVLFAARGVRCTVLTTPVQASTIRSVVDRANGSSYSSSAAGTPMSISVVPFPDVGLPMAAQSGRDLATSRDYHDRFLQTVELLREPFCRFLSDHHADIDAVVSDSLFHWSAHAAAEHGLPRIAFLATSMFARACTDTVLRSNVFESCSDDHGAVVSLPGLPHRVEQRRSQMMDPAKRPHEWAMFQLIHAADRSSYGELFNSFRVLEPGYAEHYRATQLRRRAWLVGPVALASGSLEDVASRGAVAGALSPDAAVCLRWLDAKQASSVVYVSFGTMTNFSPEQMRELARGLDLSGKNFVWVIAKGSTAASSDPSTPDGFPTANRGYIVRGWAPQVLILNHPAVGGFVTHCGWNSTLEAVSAGVPMVTWPRYADQFYNEKLVVEVLGVGVGVGAEDYASCLETHRVIAGEAIAESIRRVMGEEGDGAAMRKEAKELGVMARGAVEKGGSSYDDVGQLMEELIARRSSVGCT</sequence>
<reference evidence="7" key="2">
    <citation type="journal article" date="2017" name="Nat. Plants">
        <title>The Aegilops tauschii genome reveals multiple impacts of transposons.</title>
        <authorList>
            <person name="Zhao G."/>
            <person name="Zou C."/>
            <person name="Li K."/>
            <person name="Wang K."/>
            <person name="Li T."/>
            <person name="Gao L."/>
            <person name="Zhang X."/>
            <person name="Wang H."/>
            <person name="Yang Z."/>
            <person name="Liu X."/>
            <person name="Jiang W."/>
            <person name="Mao L."/>
            <person name="Kong X."/>
            <person name="Jiao Y."/>
            <person name="Jia J."/>
        </authorList>
    </citation>
    <scope>NUCLEOTIDE SEQUENCE [LARGE SCALE GENOMIC DNA]</scope>
    <source>
        <strain evidence="7">cv. AL8/78</strain>
    </source>
</reference>
<dbReference type="EnsemblPlants" id="AET3Gv20808700.2">
    <property type="protein sequence ID" value="AET3Gv20808700.2"/>
    <property type="gene ID" value="AET3Gv20808700"/>
</dbReference>
<keyword evidence="2 4" id="KW-0328">Glycosyltransferase</keyword>
<protein>
    <recommendedName>
        <fullName evidence="5">Glycosyltransferase</fullName>
        <ecNumber evidence="5">2.4.1.-</ecNumber>
    </recommendedName>
</protein>
<dbReference type="PROSITE" id="PS00375">
    <property type="entry name" value="UDPGT"/>
    <property type="match status" value="1"/>
</dbReference>